<keyword evidence="7 10" id="KW-1133">Transmembrane helix</keyword>
<protein>
    <recommendedName>
        <fullName evidence="3 9">Protein ROT1</fullName>
    </recommendedName>
</protein>
<dbReference type="GO" id="GO:0007118">
    <property type="term" value="P:budding cell apical bud growth"/>
    <property type="evidence" value="ECO:0007669"/>
    <property type="project" value="TreeGrafter"/>
</dbReference>
<organism evidence="12 13">
    <name type="scientific">Brettanomyces naardenensis</name>
    <name type="common">Yeast</name>
    <dbReference type="NCBI Taxonomy" id="13370"/>
    <lineage>
        <taxon>Eukaryota</taxon>
        <taxon>Fungi</taxon>
        <taxon>Dikarya</taxon>
        <taxon>Ascomycota</taxon>
        <taxon>Saccharomycotina</taxon>
        <taxon>Pichiomycetes</taxon>
        <taxon>Pichiales</taxon>
        <taxon>Pichiaceae</taxon>
        <taxon>Brettanomyces</taxon>
    </lineage>
</organism>
<keyword evidence="5 11" id="KW-0732">Signal</keyword>
<evidence type="ECO:0000256" key="10">
    <source>
        <dbReference type="SAM" id="Phobius"/>
    </source>
</evidence>
<dbReference type="EMBL" id="CAACVR010000006">
    <property type="protein sequence ID" value="VEU20741.1"/>
    <property type="molecule type" value="Genomic_DNA"/>
</dbReference>
<feature type="signal peptide" evidence="11">
    <location>
        <begin position="1"/>
        <end position="18"/>
    </location>
</feature>
<dbReference type="OrthoDB" id="5327821at2759"/>
<evidence type="ECO:0000256" key="5">
    <source>
        <dbReference type="ARBA" id="ARBA00022729"/>
    </source>
</evidence>
<evidence type="ECO:0000256" key="4">
    <source>
        <dbReference type="ARBA" id="ARBA00022692"/>
    </source>
</evidence>
<evidence type="ECO:0000256" key="3">
    <source>
        <dbReference type="ARBA" id="ARBA00017291"/>
    </source>
</evidence>
<comment type="subcellular location">
    <subcellularLocation>
        <location evidence="1">Endoplasmic reticulum membrane</location>
        <topology evidence="1">Single-pass type I membrane protein</topology>
    </subcellularLocation>
</comment>
<feature type="chain" id="PRO_5019542809" description="Protein ROT1" evidence="11">
    <location>
        <begin position="19"/>
        <end position="273"/>
    </location>
</feature>
<keyword evidence="8 9" id="KW-0472">Membrane</keyword>
<dbReference type="PIRSF" id="PIRSF017290">
    <property type="entry name" value="ROT1_prd"/>
    <property type="match status" value="1"/>
</dbReference>
<dbReference type="STRING" id="13370.A0A448YIM8"/>
<dbReference type="PANTHER" id="PTHR28090">
    <property type="entry name" value="PROTEIN ROT1"/>
    <property type="match status" value="1"/>
</dbReference>
<sequence>MLHFITSLLVATVACVLADDGASIVGTWTTKSNSVFTGPGFFDPIDELIIEPALPGISYSFTEDGYFEEAIYQVTPNPQNHSCAVAAVIYQHGTYTVNGTGSLTLTPIAVDGRQLLSQPCQDNGVSTYSRYNQTEKFNGYSVYVDPYHGRWRLDLTESNGVIMQPLYLAYRPPQMLPTITLNPTESAPASAFVGDGDGSGTFVQNTATAVATGSKVKRDEGTAVPIGLSQKVKRSLENRYRTNAVRKSGIDYGLWWWSCLLMVVVGGVMFVAT</sequence>
<evidence type="ECO:0000313" key="12">
    <source>
        <dbReference type="EMBL" id="VEU20741.1"/>
    </source>
</evidence>
<dbReference type="GO" id="GO:0006458">
    <property type="term" value="P:'de novo' protein folding"/>
    <property type="evidence" value="ECO:0007669"/>
    <property type="project" value="InterPro"/>
</dbReference>
<evidence type="ECO:0000256" key="1">
    <source>
        <dbReference type="ARBA" id="ARBA00004115"/>
    </source>
</evidence>
<name>A0A448YIM8_BRENA</name>
<dbReference type="GO" id="GO:0051082">
    <property type="term" value="F:unfolded protein binding"/>
    <property type="evidence" value="ECO:0007669"/>
    <property type="project" value="TreeGrafter"/>
</dbReference>
<comment type="function">
    <text evidence="9">Required for normal levels of the cell wall 1,6-beta-glucan. Involved in a protein folding machinery chaperoning proteins acting in various physiological processes including cell wall synthesis and lysis of autophagic bodies.</text>
</comment>
<proteinExistence type="inferred from homology"/>
<dbReference type="AlphaFoldDB" id="A0A448YIM8"/>
<evidence type="ECO:0000256" key="8">
    <source>
        <dbReference type="ARBA" id="ARBA00023136"/>
    </source>
</evidence>
<dbReference type="GO" id="GO:0005789">
    <property type="term" value="C:endoplasmic reticulum membrane"/>
    <property type="evidence" value="ECO:0007669"/>
    <property type="project" value="UniProtKB-SubCell"/>
</dbReference>
<evidence type="ECO:0000256" key="11">
    <source>
        <dbReference type="SAM" id="SignalP"/>
    </source>
</evidence>
<dbReference type="PANTHER" id="PTHR28090:SF1">
    <property type="entry name" value="PROTEIN ROT1"/>
    <property type="match status" value="1"/>
</dbReference>
<evidence type="ECO:0000256" key="2">
    <source>
        <dbReference type="ARBA" id="ARBA00007149"/>
    </source>
</evidence>
<dbReference type="Pfam" id="PF10681">
    <property type="entry name" value="Rot1"/>
    <property type="match status" value="1"/>
</dbReference>
<accession>A0A448YIM8</accession>
<evidence type="ECO:0000313" key="13">
    <source>
        <dbReference type="Proteomes" id="UP000290900"/>
    </source>
</evidence>
<evidence type="ECO:0000256" key="9">
    <source>
        <dbReference type="PIRNR" id="PIRNR017290"/>
    </source>
</evidence>
<evidence type="ECO:0000256" key="7">
    <source>
        <dbReference type="ARBA" id="ARBA00022989"/>
    </source>
</evidence>
<reference evidence="12 13" key="1">
    <citation type="submission" date="2018-12" db="EMBL/GenBank/DDBJ databases">
        <authorList>
            <person name="Tiukova I."/>
            <person name="Dainat J."/>
        </authorList>
    </citation>
    <scope>NUCLEOTIDE SEQUENCE [LARGE SCALE GENOMIC DNA]</scope>
</reference>
<dbReference type="InParanoid" id="A0A448YIM8"/>
<comment type="similarity">
    <text evidence="2 9">Belongs to the ROT1 family.</text>
</comment>
<keyword evidence="13" id="KW-1185">Reference proteome</keyword>
<keyword evidence="6 9" id="KW-0256">Endoplasmic reticulum</keyword>
<evidence type="ECO:0000256" key="6">
    <source>
        <dbReference type="ARBA" id="ARBA00022824"/>
    </source>
</evidence>
<dbReference type="FunCoup" id="A0A448YIM8">
    <property type="interactions" value="26"/>
</dbReference>
<feature type="transmembrane region" description="Helical" evidence="10">
    <location>
        <begin position="254"/>
        <end position="272"/>
    </location>
</feature>
<dbReference type="Proteomes" id="UP000290900">
    <property type="component" value="Unassembled WGS sequence"/>
</dbReference>
<dbReference type="InterPro" id="IPR019623">
    <property type="entry name" value="Rot1"/>
</dbReference>
<keyword evidence="4 10" id="KW-0812">Transmembrane</keyword>
<gene>
    <name evidence="12" type="ORF">BRENAR_LOCUS1476</name>
</gene>